<gene>
    <name evidence="2" type="ORF">MUN79_01165</name>
</gene>
<proteinExistence type="predicted"/>
<organism evidence="2 3">
    <name type="scientific">Hymenobacter cellulosilyticus</name>
    <dbReference type="NCBI Taxonomy" id="2932248"/>
    <lineage>
        <taxon>Bacteria</taxon>
        <taxon>Pseudomonadati</taxon>
        <taxon>Bacteroidota</taxon>
        <taxon>Cytophagia</taxon>
        <taxon>Cytophagales</taxon>
        <taxon>Hymenobacteraceae</taxon>
        <taxon>Hymenobacter</taxon>
    </lineage>
</organism>
<sequence length="336" mass="36684">MKIIVPMAGMGKRMRPHTLTVPKPLIPIAGKPIVQRLVEDIAKVCGEQVDEVAFIIGRFGETVEKSLIKIAESVGAKGTIVYQDEPLGTAHAILCAKESLSGPLVVAFADTLFKADFTLDSSAAGTIWVQRVDDPKPFGVVKLDEQGQITDFVEKPQEFVSDLAIIGIYYFQDGEYLRDELQFLLDNDIKDKGEYQLTNALENMKNKGTTFVPGRVTEWLDCGNKDATVYTNQRYLEYLQERSENLVAESAKLVNSVVIPPVYIGENVVVTDSVVGPHVSLGDNSNVRSSVVSNSIVQQSATVLHANVTNSMIGNFASVTGTPDDLSLGDYNTLRV</sequence>
<dbReference type="InterPro" id="IPR005835">
    <property type="entry name" value="NTP_transferase_dom"/>
</dbReference>
<keyword evidence="3" id="KW-1185">Reference proteome</keyword>
<name>A0A8T9QAU2_9BACT</name>
<dbReference type="InterPro" id="IPR050486">
    <property type="entry name" value="Mannose-1P_guanyltransferase"/>
</dbReference>
<dbReference type="PANTHER" id="PTHR22572">
    <property type="entry name" value="SUGAR-1-PHOSPHATE GUANYL TRANSFERASE"/>
    <property type="match status" value="1"/>
</dbReference>
<dbReference type="Proteomes" id="UP000831796">
    <property type="component" value="Chromosome"/>
</dbReference>
<reference evidence="2" key="1">
    <citation type="submission" date="2022-04" db="EMBL/GenBank/DDBJ databases">
        <title>Hymenobacter sp. isolated from the air.</title>
        <authorList>
            <person name="Won M."/>
            <person name="Lee C.-M."/>
            <person name="Woen H.-Y."/>
            <person name="Kwon S.-W."/>
        </authorList>
    </citation>
    <scope>NUCLEOTIDE SEQUENCE</scope>
    <source>
        <strain evidence="2">5116S-3</strain>
    </source>
</reference>
<dbReference type="AlphaFoldDB" id="A0A8T9QAU2"/>
<evidence type="ECO:0000259" key="1">
    <source>
        <dbReference type="Pfam" id="PF00483"/>
    </source>
</evidence>
<evidence type="ECO:0000313" key="2">
    <source>
        <dbReference type="EMBL" id="UOQ72639.1"/>
    </source>
</evidence>
<dbReference type="Gene3D" id="3.90.550.10">
    <property type="entry name" value="Spore Coat Polysaccharide Biosynthesis Protein SpsA, Chain A"/>
    <property type="match status" value="1"/>
</dbReference>
<feature type="domain" description="Nucleotidyl transferase" evidence="1">
    <location>
        <begin position="7"/>
        <end position="235"/>
    </location>
</feature>
<dbReference type="EMBL" id="CP095046">
    <property type="protein sequence ID" value="UOQ72639.1"/>
    <property type="molecule type" value="Genomic_DNA"/>
</dbReference>
<dbReference type="CDD" id="cd04181">
    <property type="entry name" value="NTP_transferase"/>
    <property type="match status" value="1"/>
</dbReference>
<evidence type="ECO:0000313" key="3">
    <source>
        <dbReference type="Proteomes" id="UP000831796"/>
    </source>
</evidence>
<dbReference type="RefSeq" id="WP_244675998.1">
    <property type="nucleotide sequence ID" value="NZ_CP095046.1"/>
</dbReference>
<dbReference type="Gene3D" id="2.160.10.10">
    <property type="entry name" value="Hexapeptide repeat proteins"/>
    <property type="match status" value="1"/>
</dbReference>
<accession>A0A8T9QAU2</accession>
<protein>
    <submittedName>
        <fullName evidence="2">Sugar phosphate nucleotidyltransferase</fullName>
    </submittedName>
</protein>
<dbReference type="InterPro" id="IPR029044">
    <property type="entry name" value="Nucleotide-diphossugar_trans"/>
</dbReference>
<dbReference type="Pfam" id="PF00483">
    <property type="entry name" value="NTP_transferase"/>
    <property type="match status" value="1"/>
</dbReference>
<dbReference type="KEGG" id="hcu:MUN79_01165"/>
<dbReference type="SUPFAM" id="SSF53448">
    <property type="entry name" value="Nucleotide-diphospho-sugar transferases"/>
    <property type="match status" value="1"/>
</dbReference>